<dbReference type="SMART" id="SM00175">
    <property type="entry name" value="RAB"/>
    <property type="match status" value="1"/>
</dbReference>
<feature type="signal peptide" evidence="18">
    <location>
        <begin position="1"/>
        <end position="26"/>
    </location>
</feature>
<dbReference type="PROSITE" id="PS51419">
    <property type="entry name" value="RAB"/>
    <property type="match status" value="1"/>
</dbReference>
<dbReference type="InterPro" id="IPR007110">
    <property type="entry name" value="Ig-like_dom"/>
</dbReference>
<keyword evidence="14" id="KW-0449">Lipoprotein</keyword>
<dbReference type="GO" id="GO:0032482">
    <property type="term" value="P:Rab protein signal transduction"/>
    <property type="evidence" value="ECO:0007669"/>
    <property type="project" value="InterPro"/>
</dbReference>
<evidence type="ECO:0000256" key="6">
    <source>
        <dbReference type="ARBA" id="ARBA00022729"/>
    </source>
</evidence>
<evidence type="ECO:0000256" key="2">
    <source>
        <dbReference type="ARBA" id="ARBA00006270"/>
    </source>
</evidence>
<dbReference type="InterPro" id="IPR041822">
    <property type="entry name" value="Rab33A/B"/>
</dbReference>
<dbReference type="InterPro" id="IPR001611">
    <property type="entry name" value="Leu-rich_rpt"/>
</dbReference>
<dbReference type="FunFam" id="2.60.40.10:FF:000621">
    <property type="entry name" value="Immunoglobulin superfamily member 10"/>
    <property type="match status" value="1"/>
</dbReference>
<evidence type="ECO:0000256" key="1">
    <source>
        <dbReference type="ARBA" id="ARBA00001946"/>
    </source>
</evidence>
<feature type="domain" description="Ig-like" evidence="19">
    <location>
        <begin position="1179"/>
        <end position="1279"/>
    </location>
</feature>
<dbReference type="Pfam" id="PF13927">
    <property type="entry name" value="Ig_3"/>
    <property type="match status" value="3"/>
</dbReference>
<keyword evidence="11" id="KW-0472">Membrane</keyword>
<comment type="cofactor">
    <cofactor evidence="1">
        <name>Mg(2+)</name>
        <dbReference type="ChEBI" id="CHEBI:18420"/>
    </cofactor>
</comment>
<dbReference type="PANTHER" id="PTHR45842:SF25">
    <property type="entry name" value="CARBOXYPEPTIDASE N SUBUNIT 2-LIKE"/>
    <property type="match status" value="1"/>
</dbReference>
<dbReference type="SMART" id="SM00406">
    <property type="entry name" value="IGv"/>
    <property type="match status" value="4"/>
</dbReference>
<dbReference type="InterPro" id="IPR036179">
    <property type="entry name" value="Ig-like_dom_sf"/>
</dbReference>
<dbReference type="InterPro" id="IPR013106">
    <property type="entry name" value="Ig_V-set"/>
</dbReference>
<dbReference type="InterPro" id="IPR000372">
    <property type="entry name" value="LRRNT"/>
</dbReference>
<feature type="chain" id="PRO_5022867802" description="small monomeric GTPase" evidence="18">
    <location>
        <begin position="27"/>
        <end position="1767"/>
    </location>
</feature>
<feature type="domain" description="Ig-like" evidence="19">
    <location>
        <begin position="1008"/>
        <end position="1076"/>
    </location>
</feature>
<dbReference type="SUPFAM" id="SSF52540">
    <property type="entry name" value="P-loop containing nucleoside triphosphate hydrolases"/>
    <property type="match status" value="1"/>
</dbReference>
<dbReference type="FunFam" id="3.40.50.300:FF:000516">
    <property type="entry name" value="RAB33B, member RAS oncogene family"/>
    <property type="match status" value="1"/>
</dbReference>
<dbReference type="InterPro" id="IPR032675">
    <property type="entry name" value="LRR_dom_sf"/>
</dbReference>
<comment type="subcellular location">
    <subcellularLocation>
        <location evidence="16">Endomembrane system</location>
        <topology evidence="16">Lipid-anchor</topology>
    </subcellularLocation>
</comment>
<comment type="caution">
    <text evidence="20">The sequence shown here is derived from an EMBL/GenBank/DDBJ whole genome shotgun (WGS) entry which is preliminary data.</text>
</comment>
<proteinExistence type="inferred from homology"/>
<dbReference type="Pfam" id="PF07679">
    <property type="entry name" value="I-set"/>
    <property type="match status" value="2"/>
</dbReference>
<dbReference type="SMART" id="SM00176">
    <property type="entry name" value="RAN"/>
    <property type="match status" value="1"/>
</dbReference>
<evidence type="ECO:0000256" key="9">
    <source>
        <dbReference type="ARBA" id="ARBA00022801"/>
    </source>
</evidence>
<dbReference type="Proteomes" id="UP000324632">
    <property type="component" value="Chromosome 17"/>
</dbReference>
<dbReference type="CDD" id="cd04115">
    <property type="entry name" value="Rab33B_Rab33A"/>
    <property type="match status" value="1"/>
</dbReference>
<keyword evidence="8" id="KW-0547">Nucleotide-binding</keyword>
<dbReference type="GO" id="GO:0005794">
    <property type="term" value="C:Golgi apparatus"/>
    <property type="evidence" value="ECO:0007669"/>
    <property type="project" value="UniProtKB-ARBA"/>
</dbReference>
<dbReference type="SUPFAM" id="SSF48726">
    <property type="entry name" value="Immunoglobulin"/>
    <property type="match status" value="8"/>
</dbReference>
<dbReference type="SUPFAM" id="SSF52058">
    <property type="entry name" value="L domain-like"/>
    <property type="match status" value="1"/>
</dbReference>
<evidence type="ECO:0000259" key="19">
    <source>
        <dbReference type="PROSITE" id="PS50835"/>
    </source>
</evidence>
<dbReference type="PANTHER" id="PTHR45842">
    <property type="entry name" value="SYNAPTIC ADHESION-LIKE MOLECULE SALM"/>
    <property type="match status" value="1"/>
</dbReference>
<evidence type="ECO:0000313" key="20">
    <source>
        <dbReference type="EMBL" id="KAA0709174.1"/>
    </source>
</evidence>
<keyword evidence="15" id="KW-0636">Prenylation</keyword>
<dbReference type="NCBIfam" id="TIGR00231">
    <property type="entry name" value="small_GTP"/>
    <property type="match status" value="1"/>
</dbReference>
<dbReference type="InterPro" id="IPR003599">
    <property type="entry name" value="Ig_sub"/>
</dbReference>
<dbReference type="InterPro" id="IPR005225">
    <property type="entry name" value="Small_GTP-bd"/>
</dbReference>
<keyword evidence="6 18" id="KW-0732">Signal</keyword>
<dbReference type="CDD" id="cd00096">
    <property type="entry name" value="Ig"/>
    <property type="match status" value="2"/>
</dbReference>
<accession>A0A5A9NGN4</accession>
<dbReference type="Pfam" id="PF13855">
    <property type="entry name" value="LRR_8"/>
    <property type="match status" value="1"/>
</dbReference>
<dbReference type="InterPro" id="IPR013098">
    <property type="entry name" value="Ig_I-set"/>
</dbReference>
<dbReference type="SMART" id="SM00082">
    <property type="entry name" value="LRRCT"/>
    <property type="match status" value="1"/>
</dbReference>
<comment type="similarity">
    <text evidence="2">Belongs to the small GTPase superfamily. Rab family.</text>
</comment>
<evidence type="ECO:0000256" key="3">
    <source>
        <dbReference type="ARBA" id="ARBA00011984"/>
    </source>
</evidence>
<dbReference type="InterPro" id="IPR000483">
    <property type="entry name" value="Cys-rich_flank_reg_C"/>
</dbReference>
<dbReference type="SMART" id="SM00173">
    <property type="entry name" value="RAS"/>
    <property type="match status" value="1"/>
</dbReference>
<feature type="domain" description="Ig-like" evidence="19">
    <location>
        <begin position="1405"/>
        <end position="1492"/>
    </location>
</feature>
<dbReference type="PROSITE" id="PS51450">
    <property type="entry name" value="LRR"/>
    <property type="match status" value="1"/>
</dbReference>
<keyword evidence="9" id="KW-0378">Hydrolase</keyword>
<evidence type="ECO:0000313" key="21">
    <source>
        <dbReference type="Proteomes" id="UP000324632"/>
    </source>
</evidence>
<dbReference type="Pfam" id="PF00071">
    <property type="entry name" value="Ras"/>
    <property type="match status" value="1"/>
</dbReference>
<evidence type="ECO:0000256" key="4">
    <source>
        <dbReference type="ARBA" id="ARBA00022481"/>
    </source>
</evidence>
<reference evidence="20 21" key="1">
    <citation type="journal article" date="2019" name="Mol. Ecol. Resour.">
        <title>Chromosome-level genome assembly of Triplophysa tibetana, a fish adapted to the harsh high-altitude environment of the Tibetan Plateau.</title>
        <authorList>
            <person name="Yang X."/>
            <person name="Liu H."/>
            <person name="Ma Z."/>
            <person name="Zou Y."/>
            <person name="Zou M."/>
            <person name="Mao Y."/>
            <person name="Li X."/>
            <person name="Wang H."/>
            <person name="Chen T."/>
            <person name="Wang W."/>
            <person name="Yang R."/>
        </authorList>
    </citation>
    <scope>NUCLEOTIDE SEQUENCE [LARGE SCALE GENOMIC DNA]</scope>
    <source>
        <strain evidence="20">TTIB1903HZAU</strain>
        <tissue evidence="20">Muscle</tissue>
    </source>
</reference>
<dbReference type="FunFam" id="2.60.40.10:FF:001402">
    <property type="entry name" value="Matrix remodeling associated 5"/>
    <property type="match status" value="1"/>
</dbReference>
<keyword evidence="5" id="KW-0433">Leucine-rich repeat</keyword>
<keyword evidence="13" id="KW-0325">Glycoprotein</keyword>
<dbReference type="GO" id="GO:0005525">
    <property type="term" value="F:GTP binding"/>
    <property type="evidence" value="ECO:0007669"/>
    <property type="project" value="UniProtKB-KW"/>
</dbReference>
<name>A0A5A9NGN4_9TELE</name>
<feature type="domain" description="Ig-like" evidence="19">
    <location>
        <begin position="911"/>
        <end position="1004"/>
    </location>
</feature>
<dbReference type="SMART" id="SM00013">
    <property type="entry name" value="LRRNT"/>
    <property type="match status" value="1"/>
</dbReference>
<dbReference type="SMART" id="SM00174">
    <property type="entry name" value="RHO"/>
    <property type="match status" value="1"/>
</dbReference>
<gene>
    <name evidence="20" type="ORF">E1301_Tti017619</name>
</gene>
<dbReference type="PROSITE" id="PS50835">
    <property type="entry name" value="IG_LIKE"/>
    <property type="match status" value="7"/>
</dbReference>
<evidence type="ECO:0000256" key="13">
    <source>
        <dbReference type="ARBA" id="ARBA00023180"/>
    </source>
</evidence>
<keyword evidence="21" id="KW-1185">Reference proteome</keyword>
<protein>
    <recommendedName>
        <fullName evidence="3">small monomeric GTPase</fullName>
        <ecNumber evidence="3">3.6.5.2</ecNumber>
    </recommendedName>
</protein>
<evidence type="ECO:0000256" key="12">
    <source>
        <dbReference type="ARBA" id="ARBA00023157"/>
    </source>
</evidence>
<evidence type="ECO:0000256" key="5">
    <source>
        <dbReference type="ARBA" id="ARBA00022614"/>
    </source>
</evidence>
<feature type="domain" description="Ig-like" evidence="19">
    <location>
        <begin position="494"/>
        <end position="564"/>
    </location>
</feature>
<sequence>MALVGVPALLKLAAFSLLLILPSCLCACPRSCSCPNPKEVHCTFRHLPSAPRNIPKDTERLNLGYNSIGNIGSSDFANLQQLEMLMLHGNDIASVSSGSFYHLRSLQILKLSYNKLKRVDPSVFEGLTSLVRLNLDHNLIDFIEPFSFNGLTSLKLLQLESNRLRDLHPHTFITVSVLGTFWTSGLRHLHLADNQLECLLPGTLQHFSKLEVLSLHGNPWTCDCHLQRLLEWDKNHEGVIKCKKDRESTDSGSCAVCASPQSLNNSQIFQLSTNQLTCDRPSLQSPLKIGESSIWEDQEPDTPYIKDLERPLGHLTFILSDSHGNQAHVACDVTRPVEGTTMMWEPVKGTDEIVVNVTLRTFLECEIDRDALQNLWRLVAYYYESPAILERGTRLGNSSKVTFQYSQAINEDSPYFTELKGHLMAEPVWLLQPRVTLQLNRRKTSTKKLVMNFSTFVSKHSIGRGDEEDKISSWAIIQRGAPGRIQTVLEHSGVSLDCSVLSSGHQPVEWMLPDLTTLEQTDSDKATMENNRLVIKNTSIADSGLYHCFVRTETNVDIVSYRLTVRMGLLSPSDLNGKKMSIENGDILNLPCLVTSTEPVETRWYLPNHQVLKASGMKGRVYVSQNNTLIIQKVTYEDAGEYSCLAANLYGADMLSHLVVVTGEKEVQRSITMSERELPLFGIEDNEGSGFEEIKRPSPKITPQRVDGKLRSGVFRKNAKEKKIKESVRKPNNSVKEVDPSHFEQILAKANARVSIMTPTSGDRDTGVTNQPQITAQTAKPTTLGITTDSFAKTIAPHVSSLSRVRDHSLFNRLRNRYRQSQLNAYRLAQLGKFVTSKPRTYQSTPEPYQTPNFPSIYKLVTPAPVLEYTNKPPTTANVPFGGRWHYSHFGAKKLSTAIPFPNLMERGIKPSITTESVTVSVLAEADVHLSCKSSGDPKPDVSWTKVSTGATIQVNRKHGQRFEVLPDGTFRIKNVQLQDRGQYLCTAQNKFGSDRMVVTLVVQTQPPKIMSLKPRDVSVYLGKPVSLDCFAVGKPEAQISWILPDKTFVRDVGRYECVATNPVGFAKRIVKMDIRQEDSDPWKGLFQQHSVTATYGSIVYLHCPESTGSHRGTVWRLPSNILLEHHYSPQRHITAFPNGTLRILRLTEKDGGNYLCMYQRPNGEDMELFQVEVLMSPPKIENTGAQHKRVADGDNFLVDCVASGLPDPEVSWSLPDGTLINNALQSDDSGIRNRRYIIFGNGTLLLQQIGKNDEGNYTCYAKNTLGEDAMKGKYACVARNPIGDNIKNVKLLVEVIEPKIDGQSGRTEKKVLAVYYQTLLLDCKAEGKPEPQITWTTPYGVSLPTPYLGGRFQVHRNGSLELRGIRKTDEGPFLCIAKNNLGEASLAIDLEVASLAEKPSFLVPNIEVLPLKPDGDDILLECRAAGKPKPDFVWILPNGTALNPGMKLQRFTHYLGNGTLHIMRPVVTDKGVYRCLAKNIAGQAEKRYALELGQKPQIRTSAKGVDVPSLPPSSLPGTSEHKARVHHFTVMANEFTENREGTANSRHATLTSSLDLSTSLDHSVQTRIFKIIVIGDSNVGKTCLSFRFTGGSFPCKTEATIGVDFREKAVEIEGEKIKVQVWDTAGQERFRKSMVEHYYRNVHAIVFVYDVTKMVSFQNLKTWIQECNGHGVSSSVPRVLVGNKCDLVDLIQVSSNTALKFADAHNMLLFETSAKDPKESQNVDSIFMCLACRLKAQKSLIHRDVQREDGRVRLCHQPDHRSNCPC</sequence>
<dbReference type="Gene3D" id="2.60.40.10">
    <property type="entry name" value="Immunoglobulins"/>
    <property type="match status" value="8"/>
</dbReference>
<dbReference type="InterPro" id="IPR050467">
    <property type="entry name" value="LRFN"/>
</dbReference>
<keyword evidence="10" id="KW-0342">GTP-binding</keyword>
<dbReference type="PRINTS" id="PR00449">
    <property type="entry name" value="RASTRNSFRMNG"/>
</dbReference>
<dbReference type="InterPro" id="IPR003598">
    <property type="entry name" value="Ig_sub2"/>
</dbReference>
<evidence type="ECO:0000256" key="15">
    <source>
        <dbReference type="ARBA" id="ARBA00023289"/>
    </source>
</evidence>
<evidence type="ECO:0000256" key="17">
    <source>
        <dbReference type="ARBA" id="ARBA00047660"/>
    </source>
</evidence>
<evidence type="ECO:0000256" key="10">
    <source>
        <dbReference type="ARBA" id="ARBA00023134"/>
    </source>
</evidence>
<feature type="domain" description="Ig-like" evidence="19">
    <location>
        <begin position="1299"/>
        <end position="1394"/>
    </location>
</feature>
<keyword evidence="12" id="KW-1015">Disulfide bond</keyword>
<dbReference type="GO" id="GO:0003925">
    <property type="term" value="F:G protein activity"/>
    <property type="evidence" value="ECO:0007669"/>
    <property type="project" value="UniProtKB-EC"/>
</dbReference>
<evidence type="ECO:0000256" key="16">
    <source>
        <dbReference type="ARBA" id="ARBA00037868"/>
    </source>
</evidence>
<dbReference type="EC" id="3.6.5.2" evidence="3"/>
<evidence type="ECO:0000256" key="18">
    <source>
        <dbReference type="SAM" id="SignalP"/>
    </source>
</evidence>
<dbReference type="SMART" id="SM00408">
    <property type="entry name" value="IGc2"/>
    <property type="match status" value="8"/>
</dbReference>
<evidence type="ECO:0000256" key="7">
    <source>
        <dbReference type="ARBA" id="ARBA00022737"/>
    </source>
</evidence>
<dbReference type="SMART" id="SM00369">
    <property type="entry name" value="LRR_TYP"/>
    <property type="match status" value="5"/>
</dbReference>
<keyword evidence="7" id="KW-0677">Repeat</keyword>
<dbReference type="PROSITE" id="PS51421">
    <property type="entry name" value="RAS"/>
    <property type="match status" value="1"/>
</dbReference>
<evidence type="ECO:0000256" key="11">
    <source>
        <dbReference type="ARBA" id="ARBA00023136"/>
    </source>
</evidence>
<keyword evidence="4" id="KW-0488">Methylation</keyword>
<dbReference type="InterPro" id="IPR013783">
    <property type="entry name" value="Ig-like_fold"/>
</dbReference>
<dbReference type="InterPro" id="IPR003591">
    <property type="entry name" value="Leu-rich_rpt_typical-subtyp"/>
</dbReference>
<organism evidence="20 21">
    <name type="scientific">Triplophysa tibetana</name>
    <dbReference type="NCBI Taxonomy" id="1572043"/>
    <lineage>
        <taxon>Eukaryota</taxon>
        <taxon>Metazoa</taxon>
        <taxon>Chordata</taxon>
        <taxon>Craniata</taxon>
        <taxon>Vertebrata</taxon>
        <taxon>Euteleostomi</taxon>
        <taxon>Actinopterygii</taxon>
        <taxon>Neopterygii</taxon>
        <taxon>Teleostei</taxon>
        <taxon>Ostariophysi</taxon>
        <taxon>Cypriniformes</taxon>
        <taxon>Nemacheilidae</taxon>
        <taxon>Triplophysa</taxon>
    </lineage>
</organism>
<dbReference type="InterPro" id="IPR027417">
    <property type="entry name" value="P-loop_NTPase"/>
</dbReference>
<dbReference type="EMBL" id="SOYY01000017">
    <property type="protein sequence ID" value="KAA0709174.1"/>
    <property type="molecule type" value="Genomic_DNA"/>
</dbReference>
<dbReference type="InterPro" id="IPR001806">
    <property type="entry name" value="Small_GTPase"/>
</dbReference>
<evidence type="ECO:0000256" key="14">
    <source>
        <dbReference type="ARBA" id="ARBA00023288"/>
    </source>
</evidence>
<dbReference type="Gene3D" id="3.40.50.300">
    <property type="entry name" value="P-loop containing nucleotide triphosphate hydrolases"/>
    <property type="match status" value="1"/>
</dbReference>
<comment type="catalytic activity">
    <reaction evidence="17">
        <text>GTP + H2O = GDP + phosphate + H(+)</text>
        <dbReference type="Rhea" id="RHEA:19669"/>
        <dbReference type="ChEBI" id="CHEBI:15377"/>
        <dbReference type="ChEBI" id="CHEBI:15378"/>
        <dbReference type="ChEBI" id="CHEBI:37565"/>
        <dbReference type="ChEBI" id="CHEBI:43474"/>
        <dbReference type="ChEBI" id="CHEBI:58189"/>
        <dbReference type="EC" id="3.6.5.2"/>
    </reaction>
    <physiologicalReaction direction="left-to-right" evidence="17">
        <dbReference type="Rhea" id="RHEA:19670"/>
    </physiologicalReaction>
</comment>
<dbReference type="Gene3D" id="3.80.10.10">
    <property type="entry name" value="Ribonuclease Inhibitor"/>
    <property type="match status" value="2"/>
</dbReference>
<evidence type="ECO:0000256" key="8">
    <source>
        <dbReference type="ARBA" id="ARBA00022741"/>
    </source>
</evidence>
<dbReference type="SMART" id="SM00409">
    <property type="entry name" value="IG"/>
    <property type="match status" value="8"/>
</dbReference>
<dbReference type="GO" id="GO:0009966">
    <property type="term" value="P:regulation of signal transduction"/>
    <property type="evidence" value="ECO:0007669"/>
    <property type="project" value="UniProtKB-ARBA"/>
</dbReference>
<feature type="domain" description="Ig-like" evidence="19">
    <location>
        <begin position="572"/>
        <end position="662"/>
    </location>
</feature>